<keyword evidence="9 10" id="KW-0100">Branched-chain amino acid biosynthesis</keyword>
<dbReference type="PANTHER" id="PTHR21371:SF1">
    <property type="entry name" value="KETOL-ACID REDUCTOISOMERASE, MITOCHONDRIAL"/>
    <property type="match status" value="1"/>
</dbReference>
<dbReference type="Proteomes" id="UP000028875">
    <property type="component" value="Unassembled WGS sequence"/>
</dbReference>
<gene>
    <name evidence="10 14" type="primary">ilvC</name>
    <name evidence="14" type="ORF">BN990_01122</name>
</gene>
<comment type="catalytic activity">
    <reaction evidence="10">
        <text>(2R)-2,3-dihydroxy-3-methylbutanoate + NADP(+) = (2S)-2-acetolactate + NADPH + H(+)</text>
        <dbReference type="Rhea" id="RHEA:22068"/>
        <dbReference type="ChEBI" id="CHEBI:15378"/>
        <dbReference type="ChEBI" id="CHEBI:49072"/>
        <dbReference type="ChEBI" id="CHEBI:57783"/>
        <dbReference type="ChEBI" id="CHEBI:58349"/>
        <dbReference type="ChEBI" id="CHEBI:58476"/>
        <dbReference type="EC" id="1.1.1.86"/>
    </reaction>
</comment>
<feature type="binding site" evidence="10 11">
    <location>
        <position position="251"/>
    </location>
    <ligand>
        <name>substrate</name>
    </ligand>
</feature>
<dbReference type="Pfam" id="PF01450">
    <property type="entry name" value="KARI_C"/>
    <property type="match status" value="1"/>
</dbReference>
<dbReference type="AlphaFoldDB" id="A0A024QA75"/>
<dbReference type="NCBIfam" id="NF009940">
    <property type="entry name" value="PRK13403.1"/>
    <property type="match status" value="1"/>
</dbReference>
<feature type="binding site" evidence="10">
    <location>
        <position position="133"/>
    </location>
    <ligand>
        <name>NADP(+)</name>
        <dbReference type="ChEBI" id="CHEBI:58349"/>
    </ligand>
</feature>
<dbReference type="PIRSF" id="PIRSF000116">
    <property type="entry name" value="IlvC_gammaproteo"/>
    <property type="match status" value="1"/>
</dbReference>
<evidence type="ECO:0000256" key="6">
    <source>
        <dbReference type="ARBA" id="ARBA00022723"/>
    </source>
</evidence>
<protein>
    <recommendedName>
        <fullName evidence="10">Ketol-acid reductoisomerase (NADP(+))</fullName>
        <shortName evidence="10">KARI</shortName>
        <ecNumber evidence="10">1.1.1.86</ecNumber>
    </recommendedName>
    <alternativeName>
        <fullName evidence="10">Acetohydroxy-acid isomeroreductase</fullName>
        <shortName evidence="10">AHIR</shortName>
    </alternativeName>
    <alternativeName>
        <fullName evidence="10">Alpha-keto-beta-hydroxylacyl reductoisomerase</fullName>
    </alternativeName>
</protein>
<evidence type="ECO:0000256" key="11">
    <source>
        <dbReference type="PROSITE-ProRule" id="PRU01198"/>
    </source>
</evidence>
<dbReference type="InterPro" id="IPR036291">
    <property type="entry name" value="NAD(P)-bd_dom_sf"/>
</dbReference>
<dbReference type="GO" id="GO:0009097">
    <property type="term" value="P:isoleucine biosynthetic process"/>
    <property type="evidence" value="ECO:0007669"/>
    <property type="project" value="UniProtKB-UniRule"/>
</dbReference>
<dbReference type="Gene3D" id="3.40.50.720">
    <property type="entry name" value="NAD(P)-binding Rossmann-like Domain"/>
    <property type="match status" value="1"/>
</dbReference>
<dbReference type="InterPro" id="IPR013023">
    <property type="entry name" value="KARI"/>
</dbReference>
<feature type="domain" description="KARI C-terminal knotted" evidence="13">
    <location>
        <begin position="182"/>
        <end position="327"/>
    </location>
</feature>
<proteinExistence type="inferred from homology"/>
<reference evidence="14 15" key="1">
    <citation type="submission" date="2014-03" db="EMBL/GenBank/DDBJ databases">
        <authorList>
            <person name="Urmite Genomes U."/>
        </authorList>
    </citation>
    <scope>NUCLEOTIDE SEQUENCE [LARGE SCALE GENOMIC DNA]</scope>
    <source>
        <strain evidence="14 15">Vm-5</strain>
    </source>
</reference>
<feature type="binding site" evidence="10">
    <location>
        <position position="48"/>
    </location>
    <ligand>
        <name>NADP(+)</name>
        <dbReference type="ChEBI" id="CHEBI:58349"/>
    </ligand>
</feature>
<dbReference type="GO" id="GO:0004455">
    <property type="term" value="F:ketol-acid reductoisomerase activity"/>
    <property type="evidence" value="ECO:0007669"/>
    <property type="project" value="UniProtKB-UniRule"/>
</dbReference>
<dbReference type="EMBL" id="CCDP010000001">
    <property type="protein sequence ID" value="CDQ38846.1"/>
    <property type="molecule type" value="Genomic_DNA"/>
</dbReference>
<dbReference type="InterPro" id="IPR014359">
    <property type="entry name" value="KARI_prok"/>
</dbReference>
<evidence type="ECO:0000256" key="3">
    <source>
        <dbReference type="ARBA" id="ARBA00004885"/>
    </source>
</evidence>
<keyword evidence="15" id="KW-1185">Reference proteome</keyword>
<dbReference type="NCBIfam" id="NF004017">
    <property type="entry name" value="PRK05479.1"/>
    <property type="match status" value="1"/>
</dbReference>
<feature type="binding site" evidence="10">
    <location>
        <position position="52"/>
    </location>
    <ligand>
        <name>NADP(+)</name>
        <dbReference type="ChEBI" id="CHEBI:58349"/>
    </ligand>
</feature>
<dbReference type="GO" id="GO:0000287">
    <property type="term" value="F:magnesium ion binding"/>
    <property type="evidence" value="ECO:0007669"/>
    <property type="project" value="UniProtKB-UniRule"/>
</dbReference>
<feature type="binding site" evidence="10">
    <location>
        <begin position="25"/>
        <end position="28"/>
    </location>
    <ligand>
        <name>NADP(+)</name>
        <dbReference type="ChEBI" id="CHEBI:58349"/>
    </ligand>
</feature>
<sequence>MSKVLYEKDVKTEVLKDKKIAVIGYGSQGHAHALNLKESGYDVVVGLRPGKSQAKAEEDGFTVLSVADAVKQSDVVMILLPDEKQTAVYKESIEANLQAGNAIAFAHGFNIHFNQIVPPANVDVFLVAPKGPGHLVRRTYEEGAGVPALYGVFQDVSGNATDIALAYAQGIGAARAGILETSFQEETETDLFGEQAVLCGGLTSLVKAGFETLTEAGYQPEVAYFECLHEMKLIVDLLYEGGLENMRYSISDTAQWGDFVSGPRVINEETKERMKEILNDVQTGTFAKQWILENQVNRPQFNAINVKENQHPIEKVGKELRELMPFVKQPLQATQNKQKDVKVHVTN</sequence>
<evidence type="ECO:0000313" key="15">
    <source>
        <dbReference type="Proteomes" id="UP000028875"/>
    </source>
</evidence>
<feature type="binding site" evidence="10 11">
    <location>
        <position position="230"/>
    </location>
    <ligand>
        <name>Mg(2+)</name>
        <dbReference type="ChEBI" id="CHEBI:18420"/>
        <label>2</label>
    </ligand>
</feature>
<dbReference type="Gene3D" id="6.10.240.10">
    <property type="match status" value="1"/>
</dbReference>
<dbReference type="PROSITE" id="PS51851">
    <property type="entry name" value="KARI_C"/>
    <property type="match status" value="1"/>
</dbReference>
<feature type="binding site" evidence="10 11">
    <location>
        <position position="190"/>
    </location>
    <ligand>
        <name>Mg(2+)</name>
        <dbReference type="ChEBI" id="CHEBI:18420"/>
        <label>1</label>
    </ligand>
</feature>
<dbReference type="UniPathway" id="UPA00047">
    <property type="reaction ID" value="UER00056"/>
</dbReference>
<name>A0A024QA75_9BACI</name>
<comment type="function">
    <text evidence="1 10">Involved in the biosynthesis of branched-chain amino acids (BCAA). Catalyzes an alkyl-migration followed by a ketol-acid reduction of (S)-2-acetolactate (S2AL) to yield (R)-2,3-dihydroxy-isovalerate. In the isomerase reaction, S2AL is rearranged via a Mg-dependent methyl migration to produce 3-hydroxy-3-methyl-2-ketobutyrate (HMKB). In the reductase reaction, this 2-ketoacid undergoes a metal-dependent reduction by NADPH to yield (R)-2,3-dihydroxy-isovalerate.</text>
</comment>
<evidence type="ECO:0000256" key="8">
    <source>
        <dbReference type="ARBA" id="ARBA00023002"/>
    </source>
</evidence>
<comment type="pathway">
    <text evidence="2 10">Amino-acid biosynthesis; L-valine biosynthesis; L-valine from pyruvate: step 2/4.</text>
</comment>
<dbReference type="InterPro" id="IPR000506">
    <property type="entry name" value="KARI_C"/>
</dbReference>
<dbReference type="UniPathway" id="UPA00049">
    <property type="reaction ID" value="UER00060"/>
</dbReference>
<evidence type="ECO:0000256" key="5">
    <source>
        <dbReference type="ARBA" id="ARBA00022605"/>
    </source>
</evidence>
<evidence type="ECO:0000259" key="12">
    <source>
        <dbReference type="PROSITE" id="PS51850"/>
    </source>
</evidence>
<dbReference type="InterPro" id="IPR008927">
    <property type="entry name" value="6-PGluconate_DH-like_C_sf"/>
</dbReference>
<dbReference type="NCBIfam" id="TIGR00465">
    <property type="entry name" value="ilvC"/>
    <property type="match status" value="1"/>
</dbReference>
<organism evidence="14 15">
    <name type="scientific">Virgibacillus massiliensis</name>
    <dbReference type="NCBI Taxonomy" id="1462526"/>
    <lineage>
        <taxon>Bacteria</taxon>
        <taxon>Bacillati</taxon>
        <taxon>Bacillota</taxon>
        <taxon>Bacilli</taxon>
        <taxon>Bacillales</taxon>
        <taxon>Bacillaceae</taxon>
        <taxon>Virgibacillus</taxon>
    </lineage>
</organism>
<comment type="pathway">
    <text evidence="3 10">Amino-acid biosynthesis; L-isoleucine biosynthesis; L-isoleucine from 2-oxobutanoate: step 2/4.</text>
</comment>
<evidence type="ECO:0000256" key="7">
    <source>
        <dbReference type="ARBA" id="ARBA00022842"/>
    </source>
</evidence>
<dbReference type="GO" id="GO:0009099">
    <property type="term" value="P:L-valine biosynthetic process"/>
    <property type="evidence" value="ECO:0007669"/>
    <property type="project" value="UniProtKB-UniRule"/>
</dbReference>
<comment type="similarity">
    <text evidence="4 10 11">Belongs to the ketol-acid reductoisomerase family.</text>
</comment>
<evidence type="ECO:0000256" key="1">
    <source>
        <dbReference type="ARBA" id="ARBA00002172"/>
    </source>
</evidence>
<keyword evidence="10" id="KW-0521">NADP</keyword>
<feature type="domain" description="KARI N-terminal Rossmann" evidence="12">
    <location>
        <begin position="2"/>
        <end position="181"/>
    </location>
</feature>
<reference evidence="15" key="2">
    <citation type="submission" date="2014-05" db="EMBL/GenBank/DDBJ databases">
        <title>Draft genome sequence of Virgibacillus massiliensis Vm-5.</title>
        <authorList>
            <person name="Khelaifia S."/>
            <person name="Croce O."/>
            <person name="Lagier J.C."/>
            <person name="Raoult D."/>
        </authorList>
    </citation>
    <scope>NUCLEOTIDE SEQUENCE [LARGE SCALE GENOMIC DNA]</scope>
    <source>
        <strain evidence="15">Vm-5</strain>
    </source>
</reference>
<comment type="cofactor">
    <cofactor evidence="10">
        <name>Mg(2+)</name>
        <dbReference type="ChEBI" id="CHEBI:18420"/>
    </cofactor>
    <text evidence="10">Binds 2 magnesium ions per subunit.</text>
</comment>
<dbReference type="GO" id="GO:0016853">
    <property type="term" value="F:isomerase activity"/>
    <property type="evidence" value="ECO:0007669"/>
    <property type="project" value="UniProtKB-KW"/>
</dbReference>
<keyword evidence="5 10" id="KW-0028">Amino-acid biosynthesis</keyword>
<keyword evidence="8 10" id="KW-0560">Oxidoreductase</keyword>
<keyword evidence="6 10" id="KW-0479">Metal-binding</keyword>
<dbReference type="GO" id="GO:0050661">
    <property type="term" value="F:NADP binding"/>
    <property type="evidence" value="ECO:0007669"/>
    <property type="project" value="InterPro"/>
</dbReference>
<accession>A0A024QA75</accession>
<comment type="caution">
    <text evidence="10">Lacks conserved residue(s) required for the propagation of feature annotation.</text>
</comment>
<dbReference type="PROSITE" id="PS51850">
    <property type="entry name" value="KARI_N"/>
    <property type="match status" value="1"/>
</dbReference>
<feature type="binding site" evidence="10 11">
    <location>
        <position position="190"/>
    </location>
    <ligand>
        <name>Mg(2+)</name>
        <dbReference type="ChEBI" id="CHEBI:18420"/>
        <label>2</label>
    </ligand>
</feature>
<comment type="caution">
    <text evidence="14">The sequence shown here is derived from an EMBL/GenBank/DDBJ whole genome shotgun (WGS) entry which is preliminary data.</text>
</comment>
<evidence type="ECO:0000259" key="13">
    <source>
        <dbReference type="PROSITE" id="PS51851"/>
    </source>
</evidence>
<dbReference type="eggNOG" id="COG0059">
    <property type="taxonomic scope" value="Bacteria"/>
</dbReference>
<evidence type="ECO:0000256" key="4">
    <source>
        <dbReference type="ARBA" id="ARBA00010318"/>
    </source>
</evidence>
<dbReference type="SUPFAM" id="SSF51735">
    <property type="entry name" value="NAD(P)-binding Rossmann-fold domains"/>
    <property type="match status" value="1"/>
</dbReference>
<dbReference type="InterPro" id="IPR013116">
    <property type="entry name" value="KARI_N"/>
</dbReference>
<evidence type="ECO:0000313" key="14">
    <source>
        <dbReference type="EMBL" id="CDQ38846.1"/>
    </source>
</evidence>
<feature type="binding site" evidence="10 11">
    <location>
        <position position="194"/>
    </location>
    <ligand>
        <name>Mg(2+)</name>
        <dbReference type="ChEBI" id="CHEBI:18420"/>
        <label>1</label>
    </ligand>
</feature>
<dbReference type="PANTHER" id="PTHR21371">
    <property type="entry name" value="KETOL-ACID REDUCTOISOMERASE, MITOCHONDRIAL"/>
    <property type="match status" value="1"/>
</dbReference>
<keyword evidence="14" id="KW-0413">Isomerase</keyword>
<dbReference type="HAMAP" id="MF_00435">
    <property type="entry name" value="IlvC"/>
    <property type="match status" value="1"/>
</dbReference>
<dbReference type="FunFam" id="3.40.50.720:FF:000023">
    <property type="entry name" value="Ketol-acid reductoisomerase (NADP(+))"/>
    <property type="match status" value="1"/>
</dbReference>
<dbReference type="STRING" id="1462526.BN990_01122"/>
<dbReference type="EC" id="1.1.1.86" evidence="10"/>
<dbReference type="Pfam" id="PF07991">
    <property type="entry name" value="KARI_N"/>
    <property type="match status" value="1"/>
</dbReference>
<feature type="binding site" evidence="10 11">
    <location>
        <position position="226"/>
    </location>
    <ligand>
        <name>Mg(2+)</name>
        <dbReference type="ChEBI" id="CHEBI:18420"/>
        <label>2</label>
    </ligand>
</feature>
<comment type="catalytic activity">
    <reaction evidence="10">
        <text>(2R,3R)-2,3-dihydroxy-3-methylpentanoate + NADP(+) = (S)-2-ethyl-2-hydroxy-3-oxobutanoate + NADPH + H(+)</text>
        <dbReference type="Rhea" id="RHEA:13493"/>
        <dbReference type="ChEBI" id="CHEBI:15378"/>
        <dbReference type="ChEBI" id="CHEBI:49256"/>
        <dbReference type="ChEBI" id="CHEBI:49258"/>
        <dbReference type="ChEBI" id="CHEBI:57783"/>
        <dbReference type="ChEBI" id="CHEBI:58349"/>
        <dbReference type="EC" id="1.1.1.86"/>
    </reaction>
</comment>
<feature type="active site" evidence="10">
    <location>
        <position position="107"/>
    </location>
</feature>
<evidence type="ECO:0000256" key="9">
    <source>
        <dbReference type="ARBA" id="ARBA00023304"/>
    </source>
</evidence>
<dbReference type="GO" id="GO:0005829">
    <property type="term" value="C:cytosol"/>
    <property type="evidence" value="ECO:0007669"/>
    <property type="project" value="TreeGrafter"/>
</dbReference>
<keyword evidence="7 10" id="KW-0460">Magnesium</keyword>
<dbReference type="SUPFAM" id="SSF48179">
    <property type="entry name" value="6-phosphogluconate dehydrogenase C-terminal domain-like"/>
    <property type="match status" value="1"/>
</dbReference>
<dbReference type="OrthoDB" id="9804088at2"/>
<evidence type="ECO:0000256" key="10">
    <source>
        <dbReference type="HAMAP-Rule" id="MF_00435"/>
    </source>
</evidence>
<dbReference type="RefSeq" id="WP_021289255.1">
    <property type="nucleotide sequence ID" value="NZ_BNER01000003.1"/>
</dbReference>
<evidence type="ECO:0000256" key="2">
    <source>
        <dbReference type="ARBA" id="ARBA00004864"/>
    </source>
</evidence>